<evidence type="ECO:0000313" key="2">
    <source>
        <dbReference type="EMBL" id="QDT03273.1"/>
    </source>
</evidence>
<dbReference type="EMBL" id="CP036525">
    <property type="protein sequence ID" value="QDT03273.1"/>
    <property type="molecule type" value="Genomic_DNA"/>
</dbReference>
<proteinExistence type="predicted"/>
<dbReference type="Proteomes" id="UP000318538">
    <property type="component" value="Chromosome"/>
</dbReference>
<sequence>MWIHHRWWLGTCPKNVSAPFCAKHPKGRFSAKRGGHFSTALRFMVAAWMITVFVGCGQKSDSSVAVSSGAGDPSSADTAVAVQLNWYPEAEHGGVYQAFADGTYQQAGLDVEVRPGGRATPVAPELQLGRVQFAMANADDVVVYRREGMDIVAVMAVMQDSPRCILVREDSGVKDFAGLSGMTLQRQAGRSFLEFMRSKGVLDNVREVPYHGSVSSLIADPTIAVQAYSFAEPLVARQQGVEVRTLMVSDLGWNPYSSVLITSGKMIREQPDLVRRFVAATRIGWQHYLTDPAAGNAAIMDANRHGMTPEALDFGSSELRPLALPGEMSIDNIGDMSIDRWTQLVDQMEEMDPASVGKVKPEQCFTTEFLDGR</sequence>
<dbReference type="SUPFAM" id="SSF53850">
    <property type="entry name" value="Periplasmic binding protein-like II"/>
    <property type="match status" value="1"/>
</dbReference>
<dbReference type="InterPro" id="IPR015168">
    <property type="entry name" value="SsuA/THI5"/>
</dbReference>
<name>A0A517N807_9BACT</name>
<dbReference type="PANTHER" id="PTHR31528:SF3">
    <property type="entry name" value="THIAMINE BIOSYNTHESIS PROTEIN HI_0357-RELATED"/>
    <property type="match status" value="1"/>
</dbReference>
<protein>
    <submittedName>
        <fullName evidence="2">NMT1/THI5 like protein</fullName>
    </submittedName>
</protein>
<evidence type="ECO:0000313" key="3">
    <source>
        <dbReference type="Proteomes" id="UP000318538"/>
    </source>
</evidence>
<dbReference type="InterPro" id="IPR027939">
    <property type="entry name" value="NMT1/THI5"/>
</dbReference>
<dbReference type="Pfam" id="PF09084">
    <property type="entry name" value="NMT1"/>
    <property type="match status" value="1"/>
</dbReference>
<dbReference type="KEGG" id="rlc:K227x_16550"/>
<evidence type="ECO:0000259" key="1">
    <source>
        <dbReference type="Pfam" id="PF09084"/>
    </source>
</evidence>
<gene>
    <name evidence="2" type="ORF">K227x_16550</name>
</gene>
<organism evidence="2 3">
    <name type="scientific">Rubripirellula lacrimiformis</name>
    <dbReference type="NCBI Taxonomy" id="1930273"/>
    <lineage>
        <taxon>Bacteria</taxon>
        <taxon>Pseudomonadati</taxon>
        <taxon>Planctomycetota</taxon>
        <taxon>Planctomycetia</taxon>
        <taxon>Pirellulales</taxon>
        <taxon>Pirellulaceae</taxon>
        <taxon>Rubripirellula</taxon>
    </lineage>
</organism>
<dbReference type="Gene3D" id="3.40.190.10">
    <property type="entry name" value="Periplasmic binding protein-like II"/>
    <property type="match status" value="2"/>
</dbReference>
<keyword evidence="3" id="KW-1185">Reference proteome</keyword>
<feature type="domain" description="SsuA/THI5-like" evidence="1">
    <location>
        <begin position="90"/>
        <end position="293"/>
    </location>
</feature>
<dbReference type="AlphaFoldDB" id="A0A517N807"/>
<reference evidence="2 3" key="1">
    <citation type="submission" date="2019-02" db="EMBL/GenBank/DDBJ databases">
        <title>Deep-cultivation of Planctomycetes and their phenomic and genomic characterization uncovers novel biology.</title>
        <authorList>
            <person name="Wiegand S."/>
            <person name="Jogler M."/>
            <person name="Boedeker C."/>
            <person name="Pinto D."/>
            <person name="Vollmers J."/>
            <person name="Rivas-Marin E."/>
            <person name="Kohn T."/>
            <person name="Peeters S.H."/>
            <person name="Heuer A."/>
            <person name="Rast P."/>
            <person name="Oberbeckmann S."/>
            <person name="Bunk B."/>
            <person name="Jeske O."/>
            <person name="Meyerdierks A."/>
            <person name="Storesund J.E."/>
            <person name="Kallscheuer N."/>
            <person name="Luecker S."/>
            <person name="Lage O.M."/>
            <person name="Pohl T."/>
            <person name="Merkel B.J."/>
            <person name="Hornburger P."/>
            <person name="Mueller R.-W."/>
            <person name="Bruemmer F."/>
            <person name="Labrenz M."/>
            <person name="Spormann A.M."/>
            <person name="Op den Camp H."/>
            <person name="Overmann J."/>
            <person name="Amann R."/>
            <person name="Jetten M.S.M."/>
            <person name="Mascher T."/>
            <person name="Medema M.H."/>
            <person name="Devos D.P."/>
            <person name="Kaster A.-K."/>
            <person name="Ovreas L."/>
            <person name="Rohde M."/>
            <person name="Galperin M.Y."/>
            <person name="Jogler C."/>
        </authorList>
    </citation>
    <scope>NUCLEOTIDE SEQUENCE [LARGE SCALE GENOMIC DNA]</scope>
    <source>
        <strain evidence="2 3">K22_7</strain>
    </source>
</reference>
<dbReference type="PANTHER" id="PTHR31528">
    <property type="entry name" value="4-AMINO-5-HYDROXYMETHYL-2-METHYLPYRIMIDINE PHOSPHATE SYNTHASE THI11-RELATED"/>
    <property type="match status" value="1"/>
</dbReference>
<dbReference type="GO" id="GO:0009228">
    <property type="term" value="P:thiamine biosynthetic process"/>
    <property type="evidence" value="ECO:0007669"/>
    <property type="project" value="InterPro"/>
</dbReference>
<accession>A0A517N807</accession>